<evidence type="ECO:0000313" key="4">
    <source>
        <dbReference type="Proteomes" id="UP001299608"/>
    </source>
</evidence>
<reference evidence="1" key="3">
    <citation type="submission" date="2022-01" db="EMBL/GenBank/DDBJ databases">
        <title>Collection of gut derived symbiotic bacterial strains cultured from healthy donors.</title>
        <authorList>
            <person name="Lin H."/>
            <person name="Kohout C."/>
            <person name="Waligurski E."/>
            <person name="Pamer E.G."/>
        </authorList>
    </citation>
    <scope>NUCLEOTIDE SEQUENCE</scope>
    <source>
        <strain evidence="1">DFI.6.55</strain>
    </source>
</reference>
<reference evidence="2" key="2">
    <citation type="submission" date="2020-02" db="EMBL/GenBank/DDBJ databases">
        <authorList>
            <person name="Littmann E."/>
            <person name="Sorbara M."/>
        </authorList>
    </citation>
    <scope>NUCLEOTIDE SEQUENCE</scope>
    <source>
        <strain evidence="2">MSK.1.17</strain>
    </source>
</reference>
<comment type="caution">
    <text evidence="1">The sequence shown here is derived from an EMBL/GenBank/DDBJ whole genome shotgun (WGS) entry which is preliminary data.</text>
</comment>
<proteinExistence type="predicted"/>
<name>A0AAX1SC02_9FIRM</name>
<reference evidence="2 3" key="1">
    <citation type="journal article" date="2020" name="Cell Host Microbe">
        <title>Functional and Genomic Variation between Human-Derived Isolates of Lachnospiraceae Reveals Inter- and Intra-Species Diversity.</title>
        <authorList>
            <person name="Sorbara M.T."/>
            <person name="Littmann E.R."/>
            <person name="Fontana E."/>
            <person name="Moody T.U."/>
            <person name="Kohout C.E."/>
            <person name="Gjonbalaj M."/>
            <person name="Eaton V."/>
            <person name="Seok R."/>
            <person name="Leiner I.M."/>
            <person name="Pamer E.G."/>
        </authorList>
    </citation>
    <scope>NUCLEOTIDE SEQUENCE [LARGE SCALE GENOMIC DNA]</scope>
    <source>
        <strain evidence="2 3">MSK.1.17</strain>
    </source>
</reference>
<dbReference type="InterPro" id="IPR003615">
    <property type="entry name" value="HNH_nuc"/>
</dbReference>
<protein>
    <recommendedName>
        <fullName evidence="5">TIGR02646 family protein</fullName>
    </recommendedName>
</protein>
<dbReference type="Proteomes" id="UP000669239">
    <property type="component" value="Unassembled WGS sequence"/>
</dbReference>
<gene>
    <name evidence="2" type="ORF">G5B36_25750</name>
    <name evidence="1" type="ORF">L0N08_21340</name>
</gene>
<evidence type="ECO:0000313" key="1">
    <source>
        <dbReference type="EMBL" id="MCG4747974.1"/>
    </source>
</evidence>
<dbReference type="AlphaFoldDB" id="A0AAX1SC02"/>
<dbReference type="EMBL" id="JAAITT010000056">
    <property type="protein sequence ID" value="NSJ52064.1"/>
    <property type="molecule type" value="Genomic_DNA"/>
</dbReference>
<dbReference type="RefSeq" id="WP_117563340.1">
    <property type="nucleotide sequence ID" value="NZ_BAABZL010000001.1"/>
</dbReference>
<evidence type="ECO:0008006" key="5">
    <source>
        <dbReference type="Google" id="ProtNLM"/>
    </source>
</evidence>
<sequence length="219" mass="25812">MVKIERSYPAPESLLKEAAKINGSYAQPDVVERLKRDFHNKCYICEMKELQDPQIEHLLPHKNGRYKEREFDWDNLFWACGHCNGVKNQSKYDDGILDCCKRNPEEAIIFDLREDNVSVIPKNQEDPEAGLAARLVEEVFNMRNTGMRIYKSEMRLRALQEEMNVLYTKLEAHAEKPESKQIMRTLQALLKKEMPFAGFKRHYVRERLDVFPELSEYVL</sequence>
<dbReference type="GeneID" id="97208383"/>
<evidence type="ECO:0000313" key="3">
    <source>
        <dbReference type="Proteomes" id="UP000669239"/>
    </source>
</evidence>
<dbReference type="Gene3D" id="1.10.30.50">
    <property type="match status" value="1"/>
</dbReference>
<evidence type="ECO:0000313" key="2">
    <source>
        <dbReference type="EMBL" id="NSJ52064.1"/>
    </source>
</evidence>
<keyword evidence="3" id="KW-1185">Reference proteome</keyword>
<dbReference type="Proteomes" id="UP001299608">
    <property type="component" value="Unassembled WGS sequence"/>
</dbReference>
<accession>A0AAX1SC02</accession>
<organism evidence="1 4">
    <name type="scientific">Enterocloster aldenensis</name>
    <dbReference type="NCBI Taxonomy" id="358742"/>
    <lineage>
        <taxon>Bacteria</taxon>
        <taxon>Bacillati</taxon>
        <taxon>Bacillota</taxon>
        <taxon>Clostridia</taxon>
        <taxon>Lachnospirales</taxon>
        <taxon>Lachnospiraceae</taxon>
        <taxon>Enterocloster</taxon>
    </lineage>
</organism>
<dbReference type="CDD" id="cd00085">
    <property type="entry name" value="HNHc"/>
    <property type="match status" value="1"/>
</dbReference>
<dbReference type="EMBL" id="JAKNGE010000030">
    <property type="protein sequence ID" value="MCG4747974.1"/>
    <property type="molecule type" value="Genomic_DNA"/>
</dbReference>